<proteinExistence type="predicted"/>
<gene>
    <name evidence="1" type="ORF">M3M37_05955</name>
</gene>
<organism evidence="1 2">
    <name type="scientific">Fructilactobacillus carniphilus</name>
    <dbReference type="NCBI Taxonomy" id="2940297"/>
    <lineage>
        <taxon>Bacteria</taxon>
        <taxon>Bacillati</taxon>
        <taxon>Bacillota</taxon>
        <taxon>Bacilli</taxon>
        <taxon>Lactobacillales</taxon>
        <taxon>Lactobacillaceae</taxon>
        <taxon>Fructilactobacillus</taxon>
    </lineage>
</organism>
<evidence type="ECO:0000313" key="2">
    <source>
        <dbReference type="Proteomes" id="UP001056164"/>
    </source>
</evidence>
<protein>
    <submittedName>
        <fullName evidence="1">Uncharacterized protein</fullName>
    </submittedName>
</protein>
<sequence length="47" mass="5194">MLIFLAFVAIVLLFLISSLLALIGSLIWIGSLSAVKIHRNQQTKRAN</sequence>
<dbReference type="Proteomes" id="UP001056164">
    <property type="component" value="Chromosome"/>
</dbReference>
<dbReference type="EMBL" id="CP097121">
    <property type="protein sequence ID" value="USS90384.1"/>
    <property type="molecule type" value="Genomic_DNA"/>
</dbReference>
<name>A0ABY5BV51_9LACO</name>
<reference evidence="1" key="1">
    <citation type="submission" date="2022-05" db="EMBL/GenBank/DDBJ databases">
        <authorList>
            <person name="Oliphant S.A."/>
            <person name="Watson-Haigh N.S."/>
            <person name="Sumby K.M."/>
            <person name="Gardner J.M."/>
            <person name="Jiranek V."/>
        </authorList>
    </citation>
    <scope>NUCLEOTIDE SEQUENCE</scope>
    <source>
        <strain evidence="1">KI4_A6</strain>
    </source>
</reference>
<accession>A0ABY5BV51</accession>
<dbReference type="RefSeq" id="WP_252794905.1">
    <property type="nucleotide sequence ID" value="NZ_CP097121.1"/>
</dbReference>
<evidence type="ECO:0000313" key="1">
    <source>
        <dbReference type="EMBL" id="USS90384.1"/>
    </source>
</evidence>
<keyword evidence="2" id="KW-1185">Reference proteome</keyword>